<dbReference type="eggNOG" id="arCOG00777">
    <property type="taxonomic scope" value="Archaea"/>
</dbReference>
<name>D1Z050_METPS</name>
<dbReference type="InterPro" id="IPR003736">
    <property type="entry name" value="PAAI_dom"/>
</dbReference>
<dbReference type="GeneID" id="8681858"/>
<keyword evidence="4" id="KW-1185">Reference proteome</keyword>
<dbReference type="AlphaFoldDB" id="D1Z050"/>
<dbReference type="CDD" id="cd03443">
    <property type="entry name" value="PaaI_thioesterase"/>
    <property type="match status" value="1"/>
</dbReference>
<dbReference type="PATRIC" id="fig|304371.9.peg.2040"/>
<dbReference type="STRING" id="304371.MCP_2000"/>
<dbReference type="Gene3D" id="3.10.129.10">
    <property type="entry name" value="Hotdog Thioesterase"/>
    <property type="match status" value="1"/>
</dbReference>
<dbReference type="RefSeq" id="WP_012900746.1">
    <property type="nucleotide sequence ID" value="NC_013665.1"/>
</dbReference>
<gene>
    <name evidence="3" type="ordered locus">MCP_2000</name>
</gene>
<protein>
    <submittedName>
        <fullName evidence="3">Phenylacetic acid degradation-related protein</fullName>
    </submittedName>
</protein>
<reference evidence="4" key="3">
    <citation type="journal article" date="2011" name="PLoS ONE">
        <title>Genome sequence of a mesophilic hydrogenotrophic methanogen Methanocella paludicola, the first cultivated representative of the order Methanocellales.</title>
        <authorList>
            <person name="Sakai S."/>
            <person name="Takaki Y."/>
            <person name="Shimamura S."/>
            <person name="Sekine M."/>
            <person name="Tajima T."/>
            <person name="Kosugi H."/>
            <person name="Ichikawa N."/>
            <person name="Tasumi E."/>
            <person name="Hiraki A.T."/>
            <person name="Shimizu A."/>
            <person name="Kato Y."/>
            <person name="Nishiko R."/>
            <person name="Mori K."/>
            <person name="Fujita N."/>
            <person name="Imachi H."/>
            <person name="Takai K."/>
        </authorList>
    </citation>
    <scope>NUCLEOTIDE SEQUENCE [LARGE SCALE GENOMIC DNA]</scope>
    <source>
        <strain evidence="4">DSM 17711 / JCM 13418 / NBRC 101707 / SANAE</strain>
    </source>
</reference>
<dbReference type="SUPFAM" id="SSF54637">
    <property type="entry name" value="Thioesterase/thiol ester dehydrase-isomerase"/>
    <property type="match status" value="1"/>
</dbReference>
<dbReference type="OrthoDB" id="24516at2157"/>
<dbReference type="KEGG" id="mpd:MCP_2000"/>
<proteinExistence type="predicted"/>
<reference evidence="3 4" key="2">
    <citation type="journal article" date="2008" name="Int. J. Syst. Evol. Microbiol.">
        <title>Methanocella paludicola gen. nov., sp. nov., a methane-producing archaeon, the first isolate of the lineage 'Rice Cluster I', and proposal of the new archaeal order Methanocellales ord. nov.</title>
        <authorList>
            <person name="Sakai S."/>
            <person name="Imachi H."/>
            <person name="Hanada S."/>
            <person name="Ohashi A."/>
            <person name="Harada H."/>
            <person name="Kamagata Y."/>
        </authorList>
    </citation>
    <scope>NUCLEOTIDE SEQUENCE [LARGE SCALE GENOMIC DNA]</scope>
    <source>
        <strain evidence="4">DSM 17711 / JCM 13418 / NBRC 101707 / SANAE</strain>
    </source>
</reference>
<dbReference type="InParanoid" id="D1Z050"/>
<dbReference type="PANTHER" id="PTHR42856:SF1">
    <property type="entry name" value="ACYL-COENZYME A THIOESTERASE PAAI"/>
    <property type="match status" value="1"/>
</dbReference>
<dbReference type="NCBIfam" id="TIGR00369">
    <property type="entry name" value="unchar_dom_1"/>
    <property type="match status" value="1"/>
</dbReference>
<dbReference type="PANTHER" id="PTHR42856">
    <property type="entry name" value="ACYL-COENZYME A THIOESTERASE PAAI"/>
    <property type="match status" value="1"/>
</dbReference>
<dbReference type="Proteomes" id="UP000001882">
    <property type="component" value="Chromosome"/>
</dbReference>
<dbReference type="GO" id="GO:0016289">
    <property type="term" value="F:acyl-CoA hydrolase activity"/>
    <property type="evidence" value="ECO:0007669"/>
    <property type="project" value="TreeGrafter"/>
</dbReference>
<evidence type="ECO:0000313" key="3">
    <source>
        <dbReference type="EMBL" id="BAI62072.1"/>
    </source>
</evidence>
<organism evidence="3 4">
    <name type="scientific">Methanocella paludicola (strain DSM 17711 / JCM 13418 / NBRC 101707 / SANAE)</name>
    <dbReference type="NCBI Taxonomy" id="304371"/>
    <lineage>
        <taxon>Archaea</taxon>
        <taxon>Methanobacteriati</taxon>
        <taxon>Methanobacteriota</taxon>
        <taxon>Stenosarchaea group</taxon>
        <taxon>Methanomicrobia</taxon>
        <taxon>Methanocellales</taxon>
        <taxon>Methanocellaceae</taxon>
        <taxon>Methanocella</taxon>
    </lineage>
</organism>
<keyword evidence="1" id="KW-0378">Hydrolase</keyword>
<dbReference type="InterPro" id="IPR029069">
    <property type="entry name" value="HotDog_dom_sf"/>
</dbReference>
<sequence length="135" mass="14583">MNAEDLKRFFDRDKFAEYNGIKLLEAADGHARSSMPVTPQHLNGLGIVHGGALFALADFTFAAASNSRGNVAVAINANISYMKAVSSGLLFADAREISVNPKIGTYTIDVTNEAGDLLAVFQGMVYRKKEKVEDL</sequence>
<evidence type="ECO:0000313" key="4">
    <source>
        <dbReference type="Proteomes" id="UP000001882"/>
    </source>
</evidence>
<dbReference type="InterPro" id="IPR052723">
    <property type="entry name" value="Acyl-CoA_thioesterase_PaaI"/>
</dbReference>
<dbReference type="Pfam" id="PF03061">
    <property type="entry name" value="4HBT"/>
    <property type="match status" value="1"/>
</dbReference>
<dbReference type="EMBL" id="AP011532">
    <property type="protein sequence ID" value="BAI62072.1"/>
    <property type="molecule type" value="Genomic_DNA"/>
</dbReference>
<reference evidence="3 4" key="1">
    <citation type="journal article" date="2007" name="Appl. Environ. Microbiol.">
        <title>Isolation of key methanogens for global methane emission from rice paddy fields: a novel isolate affiliated with the clone cluster rice cluster I.</title>
        <authorList>
            <person name="Sakai S."/>
            <person name="Imachi H."/>
            <person name="Sekiguchi Y."/>
            <person name="Ohashi A."/>
            <person name="Harada H."/>
            <person name="Kamagata Y."/>
        </authorList>
    </citation>
    <scope>NUCLEOTIDE SEQUENCE [LARGE SCALE GENOMIC DNA]</scope>
    <source>
        <strain evidence="4">DSM 17711 / JCM 13418 / NBRC 101707 / SANAE</strain>
    </source>
</reference>
<evidence type="ECO:0000256" key="1">
    <source>
        <dbReference type="ARBA" id="ARBA00022801"/>
    </source>
</evidence>
<evidence type="ECO:0000259" key="2">
    <source>
        <dbReference type="Pfam" id="PF03061"/>
    </source>
</evidence>
<dbReference type="InterPro" id="IPR006683">
    <property type="entry name" value="Thioestr_dom"/>
</dbReference>
<feature type="domain" description="Thioesterase" evidence="2">
    <location>
        <begin position="46"/>
        <end position="118"/>
    </location>
</feature>
<accession>D1Z050</accession>